<dbReference type="HOGENOM" id="CLU_109457_0_0_1"/>
<proteinExistence type="predicted"/>
<dbReference type="AlphaFoldDB" id="W4JQ60"/>
<dbReference type="Proteomes" id="UP000030671">
    <property type="component" value="Unassembled WGS sequence"/>
</dbReference>
<dbReference type="EMBL" id="KI925466">
    <property type="protein sequence ID" value="ETW75609.1"/>
    <property type="molecule type" value="Genomic_DNA"/>
</dbReference>
<keyword evidence="2" id="KW-1185">Reference proteome</keyword>
<dbReference type="KEGG" id="hir:HETIRDRAFT_456158"/>
<dbReference type="GeneID" id="20676702"/>
<dbReference type="RefSeq" id="XP_009553005.1">
    <property type="nucleotide sequence ID" value="XM_009554710.1"/>
</dbReference>
<gene>
    <name evidence="1" type="ORF">HETIRDRAFT_456158</name>
</gene>
<evidence type="ECO:0000313" key="1">
    <source>
        <dbReference type="EMBL" id="ETW75609.1"/>
    </source>
</evidence>
<name>W4JQ60_HETIT</name>
<accession>W4JQ60</accession>
<sequence length="220" mass="23899">MSLATPRPSSPPSPLTHTHLLEPTPAAYLVPSILYTVDVDIHAPAFESMCARMSSSPRYTSAPLSTLPLIASSPRSASTRRVRQQRDELGRRRQSIIKSIPPLMRAYATPQCHAPAFACNPHPPTCVLSIPHPSPLAHTRLPPSAFNPLDHLGPCIYLRLRPTSASTHLFQPLMHAQSLGPSSCRPSFTPPSSYLIAEASHSTPCTLDLSFVNHPALDQV</sequence>
<organism evidence="1 2">
    <name type="scientific">Heterobasidion irregulare (strain TC 32-1)</name>
    <dbReference type="NCBI Taxonomy" id="747525"/>
    <lineage>
        <taxon>Eukaryota</taxon>
        <taxon>Fungi</taxon>
        <taxon>Dikarya</taxon>
        <taxon>Basidiomycota</taxon>
        <taxon>Agaricomycotina</taxon>
        <taxon>Agaricomycetes</taxon>
        <taxon>Russulales</taxon>
        <taxon>Bondarzewiaceae</taxon>
        <taxon>Heterobasidion</taxon>
        <taxon>Heterobasidion annosum species complex</taxon>
    </lineage>
</organism>
<evidence type="ECO:0000313" key="2">
    <source>
        <dbReference type="Proteomes" id="UP000030671"/>
    </source>
</evidence>
<reference evidence="1 2" key="1">
    <citation type="journal article" date="2012" name="New Phytol.">
        <title>Insight into trade-off between wood decay and parasitism from the genome of a fungal forest pathogen.</title>
        <authorList>
            <person name="Olson A."/>
            <person name="Aerts A."/>
            <person name="Asiegbu F."/>
            <person name="Belbahri L."/>
            <person name="Bouzid O."/>
            <person name="Broberg A."/>
            <person name="Canback B."/>
            <person name="Coutinho P.M."/>
            <person name="Cullen D."/>
            <person name="Dalman K."/>
            <person name="Deflorio G."/>
            <person name="van Diepen L.T."/>
            <person name="Dunand C."/>
            <person name="Duplessis S."/>
            <person name="Durling M."/>
            <person name="Gonthier P."/>
            <person name="Grimwood J."/>
            <person name="Fossdal C.G."/>
            <person name="Hansson D."/>
            <person name="Henrissat B."/>
            <person name="Hietala A."/>
            <person name="Himmelstrand K."/>
            <person name="Hoffmeister D."/>
            <person name="Hogberg N."/>
            <person name="James T.Y."/>
            <person name="Karlsson M."/>
            <person name="Kohler A."/>
            <person name="Kues U."/>
            <person name="Lee Y.H."/>
            <person name="Lin Y.C."/>
            <person name="Lind M."/>
            <person name="Lindquist E."/>
            <person name="Lombard V."/>
            <person name="Lucas S."/>
            <person name="Lunden K."/>
            <person name="Morin E."/>
            <person name="Murat C."/>
            <person name="Park J."/>
            <person name="Raffaello T."/>
            <person name="Rouze P."/>
            <person name="Salamov A."/>
            <person name="Schmutz J."/>
            <person name="Solheim H."/>
            <person name="Stahlberg J."/>
            <person name="Velez H."/>
            <person name="de Vries R.P."/>
            <person name="Wiebenga A."/>
            <person name="Woodward S."/>
            <person name="Yakovlev I."/>
            <person name="Garbelotto M."/>
            <person name="Martin F."/>
            <person name="Grigoriev I.V."/>
            <person name="Stenlid J."/>
        </authorList>
    </citation>
    <scope>NUCLEOTIDE SEQUENCE [LARGE SCALE GENOMIC DNA]</scope>
    <source>
        <strain evidence="1 2">TC 32-1</strain>
    </source>
</reference>
<protein>
    <submittedName>
        <fullName evidence="1">Uncharacterized protein</fullName>
    </submittedName>
</protein>
<dbReference type="InParanoid" id="W4JQ60"/>